<sequence>IEHNFKIVPSQFKRCQTCQNEGTNRLSLAQNTILCSMIKGHVAFGTWDGTKQSGTRCSVPRFVHLKRVECVVQRDKFWMIFRSASLPWNDLFHIRGTQIYNILRQKKLLHLQLCISVPVLRFAQYCIGNQRSAFVYLLPLALLSSTAFRGMDEYEIQFFVLLNVWIIMAQVFTMNAQLSRYRQQQKRQWEIASLEKRTFVRLHVRREEINCITNTFAVLCDLLQTRGGLVDDGHVTIE</sequence>
<proteinExistence type="predicted"/>
<accession>A0A498K965</accession>
<feature type="transmembrane region" description="Helical" evidence="1">
    <location>
        <begin position="133"/>
        <end position="150"/>
    </location>
</feature>
<evidence type="ECO:0000313" key="3">
    <source>
        <dbReference type="Proteomes" id="UP000290289"/>
    </source>
</evidence>
<keyword evidence="3" id="KW-1185">Reference proteome</keyword>
<evidence type="ECO:0000313" key="2">
    <source>
        <dbReference type="EMBL" id="RXI04819.1"/>
    </source>
</evidence>
<keyword evidence="1" id="KW-1133">Transmembrane helix</keyword>
<reference evidence="2 3" key="1">
    <citation type="submission" date="2018-10" db="EMBL/GenBank/DDBJ databases">
        <title>A high-quality apple genome assembly.</title>
        <authorList>
            <person name="Hu J."/>
        </authorList>
    </citation>
    <scope>NUCLEOTIDE SEQUENCE [LARGE SCALE GENOMIC DNA]</scope>
    <source>
        <strain evidence="3">cv. HFTH1</strain>
        <tissue evidence="2">Young leaf</tissue>
    </source>
</reference>
<evidence type="ECO:0000256" key="1">
    <source>
        <dbReference type="SAM" id="Phobius"/>
    </source>
</evidence>
<comment type="caution">
    <text evidence="2">The sequence shown here is derived from an EMBL/GenBank/DDBJ whole genome shotgun (WGS) entry which is preliminary data.</text>
</comment>
<feature type="transmembrane region" description="Helical" evidence="1">
    <location>
        <begin position="156"/>
        <end position="178"/>
    </location>
</feature>
<dbReference type="Proteomes" id="UP000290289">
    <property type="component" value="Chromosome 3"/>
</dbReference>
<keyword evidence="1" id="KW-0472">Membrane</keyword>
<organism evidence="2 3">
    <name type="scientific">Malus domestica</name>
    <name type="common">Apple</name>
    <name type="synonym">Pyrus malus</name>
    <dbReference type="NCBI Taxonomy" id="3750"/>
    <lineage>
        <taxon>Eukaryota</taxon>
        <taxon>Viridiplantae</taxon>
        <taxon>Streptophyta</taxon>
        <taxon>Embryophyta</taxon>
        <taxon>Tracheophyta</taxon>
        <taxon>Spermatophyta</taxon>
        <taxon>Magnoliopsida</taxon>
        <taxon>eudicotyledons</taxon>
        <taxon>Gunneridae</taxon>
        <taxon>Pentapetalae</taxon>
        <taxon>rosids</taxon>
        <taxon>fabids</taxon>
        <taxon>Rosales</taxon>
        <taxon>Rosaceae</taxon>
        <taxon>Amygdaloideae</taxon>
        <taxon>Maleae</taxon>
        <taxon>Malus</taxon>
    </lineage>
</organism>
<protein>
    <submittedName>
        <fullName evidence="2">Uncharacterized protein</fullName>
    </submittedName>
</protein>
<keyword evidence="1" id="KW-0812">Transmembrane</keyword>
<dbReference type="EMBL" id="RDQH01000329">
    <property type="protein sequence ID" value="RXI04819.1"/>
    <property type="molecule type" value="Genomic_DNA"/>
</dbReference>
<name>A0A498K965_MALDO</name>
<gene>
    <name evidence="2" type="ORF">DVH24_039093</name>
</gene>
<dbReference type="AlphaFoldDB" id="A0A498K965"/>
<feature type="non-terminal residue" evidence="2">
    <location>
        <position position="1"/>
    </location>
</feature>